<dbReference type="InterPro" id="IPR012910">
    <property type="entry name" value="Plug_dom"/>
</dbReference>
<proteinExistence type="inferred from homology"/>
<evidence type="ECO:0000259" key="13">
    <source>
        <dbReference type="Pfam" id="PF07715"/>
    </source>
</evidence>
<dbReference type="Proteomes" id="UP000462066">
    <property type="component" value="Unassembled WGS sequence"/>
</dbReference>
<keyword evidence="15" id="KW-1185">Reference proteome</keyword>
<name>A0A7V8GKH0_9GAMM</name>
<dbReference type="GO" id="GO:0009279">
    <property type="term" value="C:cell outer membrane"/>
    <property type="evidence" value="ECO:0007669"/>
    <property type="project" value="UniProtKB-SubCell"/>
</dbReference>
<keyword evidence="6 10" id="KW-0798">TonB box</keyword>
<evidence type="ECO:0000256" key="10">
    <source>
        <dbReference type="PROSITE-ProRule" id="PRU10143"/>
    </source>
</evidence>
<dbReference type="Pfam" id="PF07715">
    <property type="entry name" value="Plug"/>
    <property type="match status" value="1"/>
</dbReference>
<feature type="domain" description="TonB-dependent receptor-like beta-barrel" evidence="12">
    <location>
        <begin position="565"/>
        <end position="1011"/>
    </location>
</feature>
<dbReference type="InterPro" id="IPR037066">
    <property type="entry name" value="Plug_dom_sf"/>
</dbReference>
<gene>
    <name evidence="14" type="ORF">B1992_13290</name>
</gene>
<dbReference type="SUPFAM" id="SSF56935">
    <property type="entry name" value="Porins"/>
    <property type="match status" value="1"/>
</dbReference>
<dbReference type="InterPro" id="IPR010916">
    <property type="entry name" value="TonB_box_CS"/>
</dbReference>
<sequence>MEGNLEYWNFEIRVFNSEGPGPSQGRSWAGRPCRSMAGRLDPSSHQFRMHEGTVRMSKASTGIKGRGMAVTWLALAISGALQAQEVDGAQPRTLDTVVVTGTNIRGAKPVGNTVLTIESEQLRASGRATLGDFLRELPANFAGGVATSDNIQGAQDASSAGSNLTGGQGVNLRGLGALSTLVLVNGRRVAASGQFGDFVDLSNIPLAAISHMEVLLDGASAVYGSDAVGGVVNVILKRSGDGTADTVLKVGTTTQGGGEQVQLSQTWGTSWQGGGLFLGVEHHQQNRVRSSDRKIFNGGDFTDRGGSNWQRANNRVSPTANIFAGGAAGNGTVRWTVPGGNGVGLTTNDLVPVADGVGNTFDPWSNLDILPESRRHSLFASFEQSLGDSARLFGDLRYTRRENDYNTGYLMLYGNVPSTSAFHIPGSTNNFGVVVDDLGFKRIGKVDSLGLDLGVSFDLPRDWRGEAAVTYSREDQSRDGHAQRNLNYYDFIPGAGAPAQAPSATACALMGLTPESVAALPGGGTPAQRYCAALGYTAFNPYSTEPLPREVVDQLIGYENVDFDSWLVQASAKADGTVAELPGGALRLALGVDWRREFMSGHLDFNTRGTRDTHVPYGATARNVLATYAEAAIPVVGKGNALPWLRELELSLAARHERYTGLGEYETTNPKLGIHLKPTDALTLRGSWGTSFHAPPMRFMYTGAQPVGGGNAASVQTVARMAPCDTARVPLNGIVGTPGGGGNCSFTALVVSGGAGPELRPEESRTWTLGFDYSPAWAPGLKVGAGYFRLSVEDRIVRIQGGTLPGILDEYFATGTTPYMGSLRPNPDLAEVQGLFDDPRFIGQVGVGPQQAPSDVAMIIYATQSNLATLRMDGVDFSVGYGFDLADGSVLDLFGRGTSLRSYEVKGSPADDYVDQLGSYSSLGNPVKLRSQQGVRWSKGEFSAALTAHYVDDYECRVGCYVAGANGMPVLAAAPVKIGSWTTFDLNMDYDLSRFGGMFDGLRMGLAATNLADKAPPFVNGGTAASDAIPDPYDAANATVIGRTVNLTLSKRW</sequence>
<evidence type="ECO:0000313" key="14">
    <source>
        <dbReference type="EMBL" id="KAF1685092.1"/>
    </source>
</evidence>
<dbReference type="Gene3D" id="2.170.130.10">
    <property type="entry name" value="TonB-dependent receptor, plug domain"/>
    <property type="match status" value="1"/>
</dbReference>
<keyword evidence="7 9" id="KW-0472">Membrane</keyword>
<keyword evidence="5" id="KW-0732">Signal</keyword>
<dbReference type="EMBL" id="MWIP01000017">
    <property type="protein sequence ID" value="KAF1685092.1"/>
    <property type="molecule type" value="Genomic_DNA"/>
</dbReference>
<keyword evidence="2 9" id="KW-0813">Transport</keyword>
<dbReference type="PANTHER" id="PTHR47234:SF1">
    <property type="entry name" value="TONB-DEPENDENT RECEPTOR"/>
    <property type="match status" value="1"/>
</dbReference>
<evidence type="ECO:0000256" key="4">
    <source>
        <dbReference type="ARBA" id="ARBA00022692"/>
    </source>
</evidence>
<evidence type="ECO:0000256" key="11">
    <source>
        <dbReference type="RuleBase" id="RU003357"/>
    </source>
</evidence>
<dbReference type="Gene3D" id="2.40.170.20">
    <property type="entry name" value="TonB-dependent receptor, beta-barrel domain"/>
    <property type="match status" value="1"/>
</dbReference>
<feature type="domain" description="TonB-dependent receptor plug" evidence="13">
    <location>
        <begin position="112"/>
        <end position="231"/>
    </location>
</feature>
<keyword evidence="4 9" id="KW-0812">Transmembrane</keyword>
<evidence type="ECO:0000313" key="15">
    <source>
        <dbReference type="Proteomes" id="UP000462066"/>
    </source>
</evidence>
<dbReference type="PROSITE" id="PS52016">
    <property type="entry name" value="TONB_DEPENDENT_REC_3"/>
    <property type="match status" value="1"/>
</dbReference>
<evidence type="ECO:0000259" key="12">
    <source>
        <dbReference type="Pfam" id="PF00593"/>
    </source>
</evidence>
<comment type="similarity">
    <text evidence="9 11">Belongs to the TonB-dependent receptor family.</text>
</comment>
<organism evidence="14 15">
    <name type="scientific">Pseudoxanthomonas broegbernensis</name>
    <dbReference type="NCBI Taxonomy" id="83619"/>
    <lineage>
        <taxon>Bacteria</taxon>
        <taxon>Pseudomonadati</taxon>
        <taxon>Pseudomonadota</taxon>
        <taxon>Gammaproteobacteria</taxon>
        <taxon>Lysobacterales</taxon>
        <taxon>Lysobacteraceae</taxon>
        <taxon>Pseudoxanthomonas</taxon>
    </lineage>
</organism>
<dbReference type="PROSITE" id="PS00430">
    <property type="entry name" value="TONB_DEPENDENT_REC_1"/>
    <property type="match status" value="1"/>
</dbReference>
<comment type="caution">
    <text evidence="14">The sequence shown here is derived from an EMBL/GenBank/DDBJ whole genome shotgun (WGS) entry which is preliminary data.</text>
</comment>
<evidence type="ECO:0000256" key="1">
    <source>
        <dbReference type="ARBA" id="ARBA00004571"/>
    </source>
</evidence>
<reference evidence="14 15" key="1">
    <citation type="submission" date="2017-10" db="EMBL/GenBank/DDBJ databases">
        <title>Whole genome sequencing of Pseudoxanthomonas broegbernensis DSM 12573(T).</title>
        <authorList>
            <person name="Kumar S."/>
            <person name="Bansal K."/>
            <person name="Kaur A."/>
            <person name="Patil P."/>
            <person name="Sharma S."/>
            <person name="Patil P.B."/>
        </authorList>
    </citation>
    <scope>NUCLEOTIDE SEQUENCE [LARGE SCALE GENOMIC DNA]</scope>
    <source>
        <strain evidence="14 15">DSM 12573</strain>
    </source>
</reference>
<comment type="subcellular location">
    <subcellularLocation>
        <location evidence="1 9">Cell outer membrane</location>
        <topology evidence="1 9">Multi-pass membrane protein</topology>
    </subcellularLocation>
</comment>
<dbReference type="InterPro" id="IPR000531">
    <property type="entry name" value="Beta-barrel_TonB"/>
</dbReference>
<dbReference type="PANTHER" id="PTHR47234">
    <property type="match status" value="1"/>
</dbReference>
<dbReference type="InterPro" id="IPR036942">
    <property type="entry name" value="Beta-barrel_TonB_sf"/>
</dbReference>
<keyword evidence="8 9" id="KW-0998">Cell outer membrane</keyword>
<feature type="short sequence motif" description="TonB box" evidence="10">
    <location>
        <begin position="96"/>
        <end position="102"/>
    </location>
</feature>
<accession>A0A7V8GKH0</accession>
<evidence type="ECO:0000256" key="5">
    <source>
        <dbReference type="ARBA" id="ARBA00022729"/>
    </source>
</evidence>
<protein>
    <recommendedName>
        <fullName evidence="16">TonB-dependent receptor</fullName>
    </recommendedName>
</protein>
<evidence type="ECO:0000256" key="6">
    <source>
        <dbReference type="ARBA" id="ARBA00023077"/>
    </source>
</evidence>
<evidence type="ECO:0000256" key="9">
    <source>
        <dbReference type="PROSITE-ProRule" id="PRU01360"/>
    </source>
</evidence>
<evidence type="ECO:0000256" key="8">
    <source>
        <dbReference type="ARBA" id="ARBA00023237"/>
    </source>
</evidence>
<evidence type="ECO:0000256" key="2">
    <source>
        <dbReference type="ARBA" id="ARBA00022448"/>
    </source>
</evidence>
<evidence type="ECO:0008006" key="16">
    <source>
        <dbReference type="Google" id="ProtNLM"/>
    </source>
</evidence>
<dbReference type="InterPro" id="IPR039426">
    <property type="entry name" value="TonB-dep_rcpt-like"/>
</dbReference>
<dbReference type="AlphaFoldDB" id="A0A7V8GKH0"/>
<evidence type="ECO:0000256" key="7">
    <source>
        <dbReference type="ARBA" id="ARBA00023136"/>
    </source>
</evidence>
<keyword evidence="3 9" id="KW-1134">Transmembrane beta strand</keyword>
<dbReference type="Pfam" id="PF00593">
    <property type="entry name" value="TonB_dep_Rec_b-barrel"/>
    <property type="match status" value="1"/>
</dbReference>
<evidence type="ECO:0000256" key="3">
    <source>
        <dbReference type="ARBA" id="ARBA00022452"/>
    </source>
</evidence>